<evidence type="ECO:0000256" key="1">
    <source>
        <dbReference type="ARBA" id="ARBA00022679"/>
    </source>
</evidence>
<dbReference type="InterPro" id="IPR010610">
    <property type="entry name" value="EryCIII-like_C"/>
</dbReference>
<feature type="domain" description="Erythromycin biosynthesis protein CIII-like C-terminal" evidence="3">
    <location>
        <begin position="409"/>
        <end position="493"/>
    </location>
</feature>
<dbReference type="InterPro" id="IPR050426">
    <property type="entry name" value="Glycosyltransferase_28"/>
</dbReference>
<accession>A0ABR3YPQ1</accession>
<feature type="region of interest" description="Disordered" evidence="2">
    <location>
        <begin position="556"/>
        <end position="583"/>
    </location>
</feature>
<proteinExistence type="predicted"/>
<sequence>MKVLVATYPYAGHFNPTQPVVCELVRRGHDVVWMTGPSYETRVLKTGARFLPMSPDDLIDDENIHVIKGKVTLAKVADYLRRLFLDRIPAQVRDYEGVAAATADNFAPDILVVDFCTYAARCYMDRTGLPYATLGINPLVTLDPEIPPWGSGEQPPRSAAGRLRNRVRHALGIVFFISRLSSALNKQRRILGLPPRSRWRSYADDVRSPDLHIMMTTPAFEFPRKKMLQSVVFVGPLLPSWLDGEASKMGETATKAANNEAAGKKSNEENSGSADAVQPSGTAQPSENIQAVNTTQLSEDVQPVTDIIPPWWDEMLAHPRERVVHLTQGTIATNTDLLVKPTVEALADHDDLLVIITGKNVEAMFESEETAVVEAEGSADATGAGSDAAEPTAEPTIEAPVVEAPKMKRPGNIRTAAFVPHLRLLPHVGVMVTNAGYNGVLAALSCGVPLVCAGRTEDKADVSSRVAWSGAGIDLATGAPTVAAVRAAVLRIVYGNDNSSNGKPGDPLHPPGHDYRAAAARIRDDFAHHNGPVEAVNALEALVKKKAQERAIAETLGRMDSTLKKKKLQPKPLRDSMAESSRS</sequence>
<keyword evidence="5" id="KW-1185">Reference proteome</keyword>
<comment type="caution">
    <text evidence="4">The sequence shown here is derived from an EMBL/GenBank/DDBJ whole genome shotgun (WGS) entry which is preliminary data.</text>
</comment>
<feature type="region of interest" description="Disordered" evidence="2">
    <location>
        <begin position="256"/>
        <end position="286"/>
    </location>
</feature>
<dbReference type="Pfam" id="PF06722">
    <property type="entry name" value="EryCIII-like_C"/>
    <property type="match status" value="1"/>
</dbReference>
<protein>
    <recommendedName>
        <fullName evidence="3">Erythromycin biosynthesis protein CIII-like C-terminal domain-containing protein</fullName>
    </recommendedName>
</protein>
<dbReference type="SUPFAM" id="SSF53756">
    <property type="entry name" value="UDP-Glycosyltransferase/glycogen phosphorylase"/>
    <property type="match status" value="2"/>
</dbReference>
<dbReference type="Proteomes" id="UP001583186">
    <property type="component" value="Unassembled WGS sequence"/>
</dbReference>
<organism evidence="4 5">
    <name type="scientific">Sporothrix stenoceras</name>
    <dbReference type="NCBI Taxonomy" id="5173"/>
    <lineage>
        <taxon>Eukaryota</taxon>
        <taxon>Fungi</taxon>
        <taxon>Dikarya</taxon>
        <taxon>Ascomycota</taxon>
        <taxon>Pezizomycotina</taxon>
        <taxon>Sordariomycetes</taxon>
        <taxon>Sordariomycetidae</taxon>
        <taxon>Ophiostomatales</taxon>
        <taxon>Ophiostomataceae</taxon>
        <taxon>Sporothrix</taxon>
    </lineage>
</organism>
<dbReference type="Gene3D" id="3.40.50.2000">
    <property type="entry name" value="Glycogen Phosphorylase B"/>
    <property type="match status" value="2"/>
</dbReference>
<dbReference type="InterPro" id="IPR002213">
    <property type="entry name" value="UDP_glucos_trans"/>
</dbReference>
<dbReference type="PANTHER" id="PTHR48050:SF13">
    <property type="entry name" value="STEROL 3-BETA-GLUCOSYLTRANSFERASE UGT80A2"/>
    <property type="match status" value="1"/>
</dbReference>
<evidence type="ECO:0000259" key="3">
    <source>
        <dbReference type="Pfam" id="PF06722"/>
    </source>
</evidence>
<name>A0ABR3YPQ1_9PEZI</name>
<dbReference type="CDD" id="cd03784">
    <property type="entry name" value="GT1_Gtf-like"/>
    <property type="match status" value="1"/>
</dbReference>
<evidence type="ECO:0000313" key="5">
    <source>
        <dbReference type="Proteomes" id="UP001583186"/>
    </source>
</evidence>
<reference evidence="4 5" key="1">
    <citation type="journal article" date="2024" name="IMA Fungus">
        <title>IMA Genome - F19 : A genome assembly and annotation guide to empower mycologists, including annotated draft genome sequences of Ceratocystis pirilliformis, Diaporthe australafricana, Fusarium ophioides, Paecilomyces lecythidis, and Sporothrix stenoceras.</title>
        <authorList>
            <person name="Aylward J."/>
            <person name="Wilson A.M."/>
            <person name="Visagie C.M."/>
            <person name="Spraker J."/>
            <person name="Barnes I."/>
            <person name="Buitendag C."/>
            <person name="Ceriani C."/>
            <person name="Del Mar Angel L."/>
            <person name="du Plessis D."/>
            <person name="Fuchs T."/>
            <person name="Gasser K."/>
            <person name="Kramer D."/>
            <person name="Li W."/>
            <person name="Munsamy K."/>
            <person name="Piso A."/>
            <person name="Price J.L."/>
            <person name="Sonnekus B."/>
            <person name="Thomas C."/>
            <person name="van der Nest A."/>
            <person name="van Dijk A."/>
            <person name="van Heerden A."/>
            <person name="van Vuuren N."/>
            <person name="Yilmaz N."/>
            <person name="Duong T.A."/>
            <person name="van der Merwe N.A."/>
            <person name="Wingfield M.J."/>
            <person name="Wingfield B.D."/>
        </authorList>
    </citation>
    <scope>NUCLEOTIDE SEQUENCE [LARGE SCALE GENOMIC DNA]</scope>
    <source>
        <strain evidence="4 5">CMW 5346</strain>
    </source>
</reference>
<dbReference type="PANTHER" id="PTHR48050">
    <property type="entry name" value="STEROL 3-BETA-GLUCOSYLTRANSFERASE"/>
    <property type="match status" value="1"/>
</dbReference>
<evidence type="ECO:0000256" key="2">
    <source>
        <dbReference type="SAM" id="MobiDB-lite"/>
    </source>
</evidence>
<evidence type="ECO:0000313" key="4">
    <source>
        <dbReference type="EMBL" id="KAL1890348.1"/>
    </source>
</evidence>
<gene>
    <name evidence="4" type="ORF">Sste5346_008350</name>
</gene>
<keyword evidence="1" id="KW-0808">Transferase</keyword>
<dbReference type="EMBL" id="JAWCUI010000063">
    <property type="protein sequence ID" value="KAL1890348.1"/>
    <property type="molecule type" value="Genomic_DNA"/>
</dbReference>
<feature type="compositionally biased region" description="Basic and acidic residues" evidence="2">
    <location>
        <begin position="572"/>
        <end position="583"/>
    </location>
</feature>